<dbReference type="GO" id="GO:0043139">
    <property type="term" value="F:5'-3' DNA helicase activity"/>
    <property type="evidence" value="ECO:0007669"/>
    <property type="project" value="UniProtKB-EC"/>
</dbReference>
<dbReference type="OrthoDB" id="3798483at2759"/>
<dbReference type="GO" id="GO:0006281">
    <property type="term" value="P:DNA repair"/>
    <property type="evidence" value="ECO:0007669"/>
    <property type="project" value="UniProtKB-KW"/>
</dbReference>
<dbReference type="GO" id="GO:0005524">
    <property type="term" value="F:ATP binding"/>
    <property type="evidence" value="ECO:0007669"/>
    <property type="project" value="UniProtKB-KW"/>
</dbReference>
<keyword evidence="1" id="KW-0378">Hydrolase</keyword>
<proteinExistence type="inferred from homology"/>
<dbReference type="InterPro" id="IPR051055">
    <property type="entry name" value="PIF1_helicase"/>
</dbReference>
<comment type="catalytic activity">
    <reaction evidence="1">
        <text>ATP + H2O = ADP + phosphate + H(+)</text>
        <dbReference type="Rhea" id="RHEA:13065"/>
        <dbReference type="ChEBI" id="CHEBI:15377"/>
        <dbReference type="ChEBI" id="CHEBI:15378"/>
        <dbReference type="ChEBI" id="CHEBI:30616"/>
        <dbReference type="ChEBI" id="CHEBI:43474"/>
        <dbReference type="ChEBI" id="CHEBI:456216"/>
        <dbReference type="EC" id="5.6.2.3"/>
    </reaction>
</comment>
<dbReference type="InterPro" id="IPR010285">
    <property type="entry name" value="DNA_helicase_pif1-like_DEAD"/>
</dbReference>
<dbReference type="GO" id="GO:0000723">
    <property type="term" value="P:telomere maintenance"/>
    <property type="evidence" value="ECO:0007669"/>
    <property type="project" value="InterPro"/>
</dbReference>
<evidence type="ECO:0000313" key="4">
    <source>
        <dbReference type="Proteomes" id="UP000800038"/>
    </source>
</evidence>
<comment type="similarity">
    <text evidence="1">Belongs to the helicase family.</text>
</comment>
<dbReference type="PANTHER" id="PTHR47642">
    <property type="entry name" value="ATP-DEPENDENT DNA HELICASE"/>
    <property type="match status" value="1"/>
</dbReference>
<keyword evidence="1" id="KW-0347">Helicase</keyword>
<dbReference type="GO" id="GO:0016787">
    <property type="term" value="F:hydrolase activity"/>
    <property type="evidence" value="ECO:0007669"/>
    <property type="project" value="UniProtKB-KW"/>
</dbReference>
<reference evidence="3" key="1">
    <citation type="journal article" date="2020" name="Stud. Mycol.">
        <title>101 Dothideomycetes genomes: a test case for predicting lifestyles and emergence of pathogens.</title>
        <authorList>
            <person name="Haridas S."/>
            <person name="Albert R."/>
            <person name="Binder M."/>
            <person name="Bloem J."/>
            <person name="Labutti K."/>
            <person name="Salamov A."/>
            <person name="Andreopoulos B."/>
            <person name="Baker S."/>
            <person name="Barry K."/>
            <person name="Bills G."/>
            <person name="Bluhm B."/>
            <person name="Cannon C."/>
            <person name="Castanera R."/>
            <person name="Culley D."/>
            <person name="Daum C."/>
            <person name="Ezra D."/>
            <person name="Gonzalez J."/>
            <person name="Henrissat B."/>
            <person name="Kuo A."/>
            <person name="Liang C."/>
            <person name="Lipzen A."/>
            <person name="Lutzoni F."/>
            <person name="Magnuson J."/>
            <person name="Mondo S."/>
            <person name="Nolan M."/>
            <person name="Ohm R."/>
            <person name="Pangilinan J."/>
            <person name="Park H.-J."/>
            <person name="Ramirez L."/>
            <person name="Alfaro M."/>
            <person name="Sun H."/>
            <person name="Tritt A."/>
            <person name="Yoshinaga Y."/>
            <person name="Zwiers L.-H."/>
            <person name="Turgeon B."/>
            <person name="Goodwin S."/>
            <person name="Spatafora J."/>
            <person name="Crous P."/>
            <person name="Grigoriev I."/>
        </authorList>
    </citation>
    <scope>NUCLEOTIDE SEQUENCE</scope>
    <source>
        <strain evidence="3">CBS 161.51</strain>
    </source>
</reference>
<dbReference type="Gene3D" id="3.40.50.300">
    <property type="entry name" value="P-loop containing nucleotide triphosphate hydrolases"/>
    <property type="match status" value="1"/>
</dbReference>
<dbReference type="EMBL" id="ML976063">
    <property type="protein sequence ID" value="KAF1940402.1"/>
    <property type="molecule type" value="Genomic_DNA"/>
</dbReference>
<dbReference type="AlphaFoldDB" id="A0A6A5SKQ6"/>
<evidence type="ECO:0000313" key="3">
    <source>
        <dbReference type="EMBL" id="KAF1940402.1"/>
    </source>
</evidence>
<sequence length="420" mass="47647">MAWQANTDVSPCTDPKAVIEYVVKYATKAEKKSPSYRDLASNIIPFVNENQPAMSLVAKLLNKLIGDRNYSAQEVCHYLLNLPLKHSSRAFITVNLRPEDQHSHLYRVEGEETRRGLSVLEKYKERASADEDVTYIDFLQKYNHNRPYVVRTRAKARVLTYFPRYLPEDTDNFGRAKLLLHHPFCNVQDLLSIPEIHNHPCDTFTNAYAECRALCGDSHKLDGLADPGFDQEEEDIHEATPEALLDNIEADWAELARNLPNQDNNNNPYPCTHPVQRHNMLGLRAMDDVDWNNRVGKYPNLCQDWWKTTKLDFPLPPGLSTTGLVDYNNLERKQQQAYKMFLNHCFDWTEGHSPEPLLVQMEGEGGTGKTTVVRSICAALDRRAAAVGKPSPVLRAAPTGVASHNIGGKTLHSMFRLPVK</sequence>
<keyword evidence="1" id="KW-0067">ATP-binding</keyword>
<keyword evidence="4" id="KW-1185">Reference proteome</keyword>
<feature type="domain" description="DNA helicase Pif1-like DEAD-box helicase" evidence="2">
    <location>
        <begin position="355"/>
        <end position="419"/>
    </location>
</feature>
<dbReference type="SUPFAM" id="SSF52540">
    <property type="entry name" value="P-loop containing nucleoside triphosphate hydrolases"/>
    <property type="match status" value="1"/>
</dbReference>
<dbReference type="InterPro" id="IPR027417">
    <property type="entry name" value="P-loop_NTPase"/>
</dbReference>
<comment type="cofactor">
    <cofactor evidence="1">
        <name>Mg(2+)</name>
        <dbReference type="ChEBI" id="CHEBI:18420"/>
    </cofactor>
</comment>
<dbReference type="GO" id="GO:0006310">
    <property type="term" value="P:DNA recombination"/>
    <property type="evidence" value="ECO:0007669"/>
    <property type="project" value="UniProtKB-KW"/>
</dbReference>
<accession>A0A6A5SKQ6</accession>
<dbReference type="EC" id="5.6.2.3" evidence="1"/>
<keyword evidence="1" id="KW-0227">DNA damage</keyword>
<evidence type="ECO:0000256" key="1">
    <source>
        <dbReference type="RuleBase" id="RU363044"/>
    </source>
</evidence>
<keyword evidence="1" id="KW-0234">DNA repair</keyword>
<dbReference type="Proteomes" id="UP000800038">
    <property type="component" value="Unassembled WGS sequence"/>
</dbReference>
<gene>
    <name evidence="3" type="ORF">EJ02DRAFT_325295</name>
</gene>
<name>A0A6A5SKQ6_9PLEO</name>
<dbReference type="Pfam" id="PF05970">
    <property type="entry name" value="PIF1"/>
    <property type="match status" value="1"/>
</dbReference>
<keyword evidence="1" id="KW-0547">Nucleotide-binding</keyword>
<protein>
    <recommendedName>
        <fullName evidence="1">ATP-dependent DNA helicase</fullName>
        <ecNumber evidence="1">5.6.2.3</ecNumber>
    </recommendedName>
</protein>
<organism evidence="3 4">
    <name type="scientific">Clathrospora elynae</name>
    <dbReference type="NCBI Taxonomy" id="706981"/>
    <lineage>
        <taxon>Eukaryota</taxon>
        <taxon>Fungi</taxon>
        <taxon>Dikarya</taxon>
        <taxon>Ascomycota</taxon>
        <taxon>Pezizomycotina</taxon>
        <taxon>Dothideomycetes</taxon>
        <taxon>Pleosporomycetidae</taxon>
        <taxon>Pleosporales</taxon>
        <taxon>Diademaceae</taxon>
        <taxon>Clathrospora</taxon>
    </lineage>
</organism>
<feature type="non-terminal residue" evidence="3">
    <location>
        <position position="420"/>
    </location>
</feature>
<evidence type="ECO:0000259" key="2">
    <source>
        <dbReference type="Pfam" id="PF05970"/>
    </source>
</evidence>
<keyword evidence="1" id="KW-0233">DNA recombination</keyword>